<sequence>MNPNSRATHLDLGGCAFPLDAALSPLDLSSPLVVPASSTGELERAAAPADRAPGVDVPSTAAVNVTLLTSRGGYRPLGLGWTRPFGFRVHCWDRPGAGRVGVFLPAGVSGALPGRVLLRGDLGRLGSGVLVPGLRAVLLTFEAFPVNGWFDVVIPDGVPPSHAGQWCRQLELGGSRTCPPVQCPVTRRRAMW</sequence>
<comment type="caution">
    <text evidence="1">The sequence shown here is derived from an EMBL/GenBank/DDBJ whole genome shotgun (WGS) entry which is preliminary data.</text>
</comment>
<organism evidence="1 2">
    <name type="scientific">Deinococcus daejeonensis</name>
    <dbReference type="NCBI Taxonomy" id="1007098"/>
    <lineage>
        <taxon>Bacteria</taxon>
        <taxon>Thermotogati</taxon>
        <taxon>Deinococcota</taxon>
        <taxon>Deinococci</taxon>
        <taxon>Deinococcales</taxon>
        <taxon>Deinococcaceae</taxon>
        <taxon>Deinococcus</taxon>
    </lineage>
</organism>
<evidence type="ECO:0000313" key="2">
    <source>
        <dbReference type="Proteomes" id="UP000645517"/>
    </source>
</evidence>
<name>A0ABQ2J291_9DEIO</name>
<keyword evidence="2" id="KW-1185">Reference proteome</keyword>
<evidence type="ECO:0000313" key="1">
    <source>
        <dbReference type="EMBL" id="GGN38224.1"/>
    </source>
</evidence>
<dbReference type="EMBL" id="BMOR01000007">
    <property type="protein sequence ID" value="GGN38224.1"/>
    <property type="molecule type" value="Genomic_DNA"/>
</dbReference>
<proteinExistence type="predicted"/>
<dbReference type="Proteomes" id="UP000645517">
    <property type="component" value="Unassembled WGS sequence"/>
</dbReference>
<reference evidence="2" key="1">
    <citation type="journal article" date="2019" name="Int. J. Syst. Evol. Microbiol.">
        <title>The Global Catalogue of Microorganisms (GCM) 10K type strain sequencing project: providing services to taxonomists for standard genome sequencing and annotation.</title>
        <authorList>
            <consortium name="The Broad Institute Genomics Platform"/>
            <consortium name="The Broad Institute Genome Sequencing Center for Infectious Disease"/>
            <person name="Wu L."/>
            <person name="Ma J."/>
        </authorList>
    </citation>
    <scope>NUCLEOTIDE SEQUENCE [LARGE SCALE GENOMIC DNA]</scope>
    <source>
        <strain evidence="2">JCM 16918</strain>
    </source>
</reference>
<protein>
    <submittedName>
        <fullName evidence="1">Uncharacterized protein</fullName>
    </submittedName>
</protein>
<accession>A0ABQ2J291</accession>
<gene>
    <name evidence="1" type="ORF">GCM10010842_20880</name>
</gene>